<dbReference type="PANTHER" id="PTHR43046:SF16">
    <property type="entry name" value="ADP-RIBOSE PYROPHOSPHATASE YJHB-RELATED"/>
    <property type="match status" value="1"/>
</dbReference>
<dbReference type="Proteomes" id="UP001596461">
    <property type="component" value="Unassembled WGS sequence"/>
</dbReference>
<comment type="cofactor">
    <cofactor evidence="1">
        <name>Mg(2+)</name>
        <dbReference type="ChEBI" id="CHEBI:18420"/>
    </cofactor>
</comment>
<comment type="caution">
    <text evidence="4">The sequence shown here is derived from an EMBL/GenBank/DDBJ whole genome shotgun (WGS) entry which is preliminary data.</text>
</comment>
<feature type="domain" description="Nudix hydrolase" evidence="3">
    <location>
        <begin position="39"/>
        <end position="168"/>
    </location>
</feature>
<keyword evidence="2 4" id="KW-0378">Hydrolase</keyword>
<organism evidence="4 5">
    <name type="scientific">Halobaculum lipolyticum</name>
    <dbReference type="NCBI Taxonomy" id="3032001"/>
    <lineage>
        <taxon>Archaea</taxon>
        <taxon>Methanobacteriati</taxon>
        <taxon>Methanobacteriota</taxon>
        <taxon>Stenosarchaea group</taxon>
        <taxon>Halobacteria</taxon>
        <taxon>Halobacteriales</taxon>
        <taxon>Haloferacaceae</taxon>
        <taxon>Halobaculum</taxon>
    </lineage>
</organism>
<evidence type="ECO:0000256" key="1">
    <source>
        <dbReference type="ARBA" id="ARBA00001946"/>
    </source>
</evidence>
<evidence type="ECO:0000256" key="2">
    <source>
        <dbReference type="ARBA" id="ARBA00022801"/>
    </source>
</evidence>
<accession>A0ABD5W493</accession>
<dbReference type="PROSITE" id="PS51462">
    <property type="entry name" value="NUDIX"/>
    <property type="match status" value="1"/>
</dbReference>
<dbReference type="RefSeq" id="WP_284031734.1">
    <property type="nucleotide sequence ID" value="NZ_CP126154.1"/>
</dbReference>
<dbReference type="AlphaFoldDB" id="A0ABD5W493"/>
<dbReference type="PANTHER" id="PTHR43046">
    <property type="entry name" value="GDP-MANNOSE MANNOSYL HYDROLASE"/>
    <property type="match status" value="1"/>
</dbReference>
<dbReference type="CDD" id="cd02883">
    <property type="entry name" value="NUDIX_Hydrolase"/>
    <property type="match status" value="1"/>
</dbReference>
<dbReference type="GO" id="GO:0016787">
    <property type="term" value="F:hydrolase activity"/>
    <property type="evidence" value="ECO:0007669"/>
    <property type="project" value="UniProtKB-KW"/>
</dbReference>
<dbReference type="EMBL" id="JBHTAH010000001">
    <property type="protein sequence ID" value="MFC7068136.1"/>
    <property type="molecule type" value="Genomic_DNA"/>
</dbReference>
<dbReference type="Gene3D" id="3.90.79.10">
    <property type="entry name" value="Nucleoside Triphosphate Pyrophosphohydrolase"/>
    <property type="match status" value="1"/>
</dbReference>
<dbReference type="InterPro" id="IPR000086">
    <property type="entry name" value="NUDIX_hydrolase_dom"/>
</dbReference>
<dbReference type="SUPFAM" id="SSF55811">
    <property type="entry name" value="Nudix"/>
    <property type="match status" value="1"/>
</dbReference>
<dbReference type="Pfam" id="PF00293">
    <property type="entry name" value="NUDIX"/>
    <property type="match status" value="1"/>
</dbReference>
<keyword evidence="5" id="KW-1185">Reference proteome</keyword>
<proteinExistence type="predicted"/>
<name>A0ABD5W493_9EURY</name>
<evidence type="ECO:0000313" key="5">
    <source>
        <dbReference type="Proteomes" id="UP001596461"/>
    </source>
</evidence>
<gene>
    <name evidence="4" type="ORF">ACFQL9_00655</name>
</gene>
<reference evidence="4 5" key="1">
    <citation type="journal article" date="2019" name="Int. J. Syst. Evol. Microbiol.">
        <title>The Global Catalogue of Microorganisms (GCM) 10K type strain sequencing project: providing services to taxonomists for standard genome sequencing and annotation.</title>
        <authorList>
            <consortium name="The Broad Institute Genomics Platform"/>
            <consortium name="The Broad Institute Genome Sequencing Center for Infectious Disease"/>
            <person name="Wu L."/>
            <person name="Ma J."/>
        </authorList>
    </citation>
    <scope>NUCLEOTIDE SEQUENCE [LARGE SCALE GENOMIC DNA]</scope>
    <source>
        <strain evidence="4 5">DT31</strain>
    </source>
</reference>
<evidence type="ECO:0000259" key="3">
    <source>
        <dbReference type="PROSITE" id="PS51462"/>
    </source>
</evidence>
<dbReference type="GeneID" id="81126653"/>
<evidence type="ECO:0000313" key="4">
    <source>
        <dbReference type="EMBL" id="MFC7068136.1"/>
    </source>
</evidence>
<protein>
    <submittedName>
        <fullName evidence="4">NUDIX hydrolase</fullName>
    </submittedName>
</protein>
<sequence length="176" mass="19259">MITVAGDHCPLCGTELDRRTVEGRERRYCPSCDRVVWRNSKPIASVVVRDGDRVLLGRRAVDPHRGLWGVPGGNLEHDEHPAVGGARELREETGVRVDPDDLRLFSVDHETKPNRSLVGVRYVVDRALVAGDPAPRDETDAVRFDTPAAFADDDGVSPWDRDLLAAVFGGDSTPVG</sequence>
<dbReference type="InterPro" id="IPR015797">
    <property type="entry name" value="NUDIX_hydrolase-like_dom_sf"/>
</dbReference>